<feature type="transmembrane region" description="Helical" evidence="1">
    <location>
        <begin position="139"/>
        <end position="159"/>
    </location>
</feature>
<evidence type="ECO:0000313" key="4">
    <source>
        <dbReference type="EMBL" id="SIN61844.1"/>
    </source>
</evidence>
<feature type="transmembrane region" description="Helical" evidence="1">
    <location>
        <begin position="12"/>
        <end position="37"/>
    </location>
</feature>
<dbReference type="GO" id="GO:0016020">
    <property type="term" value="C:membrane"/>
    <property type="evidence" value="ECO:0007669"/>
    <property type="project" value="InterPro"/>
</dbReference>
<dbReference type="Pfam" id="PF06580">
    <property type="entry name" value="His_kinase"/>
    <property type="match status" value="1"/>
</dbReference>
<dbReference type="InterPro" id="IPR036890">
    <property type="entry name" value="HATPase_C_sf"/>
</dbReference>
<gene>
    <name evidence="4" type="ORF">SAMN02745824_0965</name>
</gene>
<protein>
    <submittedName>
        <fullName evidence="4">Histidine kinase</fullName>
    </submittedName>
</protein>
<reference evidence="5" key="1">
    <citation type="submission" date="2016-11" db="EMBL/GenBank/DDBJ databases">
        <authorList>
            <person name="Varghese N."/>
            <person name="Submissions S."/>
        </authorList>
    </citation>
    <scope>NUCLEOTIDE SEQUENCE [LARGE SCALE GENOMIC DNA]</scope>
    <source>
        <strain evidence="5">DSM 22363</strain>
    </source>
</reference>
<dbReference type="PANTHER" id="PTHR34220:SF7">
    <property type="entry name" value="SENSOR HISTIDINE KINASE YPDA"/>
    <property type="match status" value="1"/>
</dbReference>
<dbReference type="GO" id="GO:0000155">
    <property type="term" value="F:phosphorelay sensor kinase activity"/>
    <property type="evidence" value="ECO:0007669"/>
    <property type="project" value="InterPro"/>
</dbReference>
<keyword evidence="4" id="KW-0808">Transferase</keyword>
<proteinExistence type="predicted"/>
<feature type="transmembrane region" description="Helical" evidence="1">
    <location>
        <begin position="49"/>
        <end position="70"/>
    </location>
</feature>
<dbReference type="InterPro" id="IPR010559">
    <property type="entry name" value="Sig_transdc_His_kin_internal"/>
</dbReference>
<keyword evidence="4" id="KW-0418">Kinase</keyword>
<dbReference type="Proteomes" id="UP000185192">
    <property type="component" value="Unassembled WGS sequence"/>
</dbReference>
<dbReference type="Gene3D" id="3.30.565.10">
    <property type="entry name" value="Histidine kinase-like ATPase, C-terminal domain"/>
    <property type="match status" value="1"/>
</dbReference>
<keyword evidence="1" id="KW-1133">Transmembrane helix</keyword>
<accession>A0A1N6CTX4</accession>
<dbReference type="RefSeq" id="WP_074203960.1">
    <property type="nucleotide sequence ID" value="NZ_FSQW01000001.1"/>
</dbReference>
<feature type="domain" description="Histidine kinase/HSP90-like ATPase" evidence="2">
    <location>
        <begin position="277"/>
        <end position="371"/>
    </location>
</feature>
<evidence type="ECO:0000313" key="5">
    <source>
        <dbReference type="Proteomes" id="UP000185192"/>
    </source>
</evidence>
<dbReference type="EMBL" id="FSQW01000001">
    <property type="protein sequence ID" value="SIN61844.1"/>
    <property type="molecule type" value="Genomic_DNA"/>
</dbReference>
<dbReference type="PANTHER" id="PTHR34220">
    <property type="entry name" value="SENSOR HISTIDINE KINASE YPDA"/>
    <property type="match status" value="1"/>
</dbReference>
<dbReference type="SUPFAM" id="SSF55874">
    <property type="entry name" value="ATPase domain of HSP90 chaperone/DNA topoisomerase II/histidine kinase"/>
    <property type="match status" value="1"/>
</dbReference>
<dbReference type="InterPro" id="IPR050640">
    <property type="entry name" value="Bact_2-comp_sensor_kinase"/>
</dbReference>
<dbReference type="AlphaFoldDB" id="A0A1N6CTX4"/>
<evidence type="ECO:0000256" key="1">
    <source>
        <dbReference type="SAM" id="Phobius"/>
    </source>
</evidence>
<keyword evidence="5" id="KW-1185">Reference proteome</keyword>
<feature type="transmembrane region" description="Helical" evidence="1">
    <location>
        <begin position="82"/>
        <end position="104"/>
    </location>
</feature>
<evidence type="ECO:0000259" key="3">
    <source>
        <dbReference type="Pfam" id="PF06580"/>
    </source>
</evidence>
<dbReference type="Pfam" id="PF02518">
    <property type="entry name" value="HATPase_c"/>
    <property type="match status" value="1"/>
</dbReference>
<dbReference type="InterPro" id="IPR003594">
    <property type="entry name" value="HATPase_dom"/>
</dbReference>
<evidence type="ECO:0000259" key="2">
    <source>
        <dbReference type="Pfam" id="PF02518"/>
    </source>
</evidence>
<dbReference type="STRING" id="1123272.SAMN02745824_0965"/>
<keyword evidence="1" id="KW-0472">Membrane</keyword>
<organism evidence="4 5">
    <name type="scientific">Parasphingorhabdus marina DSM 22363</name>
    <dbReference type="NCBI Taxonomy" id="1123272"/>
    <lineage>
        <taxon>Bacteria</taxon>
        <taxon>Pseudomonadati</taxon>
        <taxon>Pseudomonadota</taxon>
        <taxon>Alphaproteobacteria</taxon>
        <taxon>Sphingomonadales</taxon>
        <taxon>Sphingomonadaceae</taxon>
        <taxon>Parasphingorhabdus</taxon>
    </lineage>
</organism>
<sequence length="377" mass="42102">MKKFDIGKHKPSVGQQVAILSILGFWLFYVIVLTIRATMGDWPAQGEMAIRRMVVTILGIGLTYILYLLLRLFEDRPLSTRIITAFAGAIPCSVAIAAINHVVFNVYDPESLFDEKNIEEMRKYMEQENFALKSIAADAISRFFFIVSWASLYLTLSYASEVRTVERKAARFAQAAQDAELRSLRYQVNPHFLFNTLNSLSTLVMRSQPAEAEKMILNLSRFYRTSLSGDPLEDVPLSDEVHLQNLYLDIEAVRFPKRLNTKTDIPDDLKDVLVPGLILQPLVENAIKHGVAHSKHPVTITISARSEGDYLKLTVADDGDANLAARKTHETSGIGLANVRDRLDTRFGSDAALVITRPESGGFVAELTMPLLLDISS</sequence>
<dbReference type="OrthoDB" id="2514702at2"/>
<name>A0A1N6CTX4_9SPHN</name>
<keyword evidence="1" id="KW-0812">Transmembrane</keyword>
<feature type="domain" description="Signal transduction histidine kinase internal region" evidence="3">
    <location>
        <begin position="179"/>
        <end position="259"/>
    </location>
</feature>